<dbReference type="AlphaFoldDB" id="A0A2Z6LMA0"/>
<protein>
    <submittedName>
        <fullName evidence="1">Uncharacterized protein</fullName>
    </submittedName>
</protein>
<dbReference type="EMBL" id="DF973196">
    <property type="protein sequence ID" value="GAU19179.1"/>
    <property type="molecule type" value="Genomic_DNA"/>
</dbReference>
<sequence length="105" mass="11791">MENYHLIENALKKTLNCNICLQSHKANANDGLNKIIRQLKRLGNGDKKALSSYGVKYRAILAPVILQAKLWGKGAQNLQKMVQDANAAANEATYCEWVLWEITAY</sequence>
<evidence type="ECO:0000313" key="2">
    <source>
        <dbReference type="Proteomes" id="UP000242715"/>
    </source>
</evidence>
<keyword evidence="2" id="KW-1185">Reference proteome</keyword>
<gene>
    <name evidence="1" type="ORF">TSUD_198610</name>
</gene>
<accession>A0A2Z6LMA0</accession>
<dbReference type="Proteomes" id="UP000242715">
    <property type="component" value="Unassembled WGS sequence"/>
</dbReference>
<organism evidence="1 2">
    <name type="scientific">Trifolium subterraneum</name>
    <name type="common">Subterranean clover</name>
    <dbReference type="NCBI Taxonomy" id="3900"/>
    <lineage>
        <taxon>Eukaryota</taxon>
        <taxon>Viridiplantae</taxon>
        <taxon>Streptophyta</taxon>
        <taxon>Embryophyta</taxon>
        <taxon>Tracheophyta</taxon>
        <taxon>Spermatophyta</taxon>
        <taxon>Magnoliopsida</taxon>
        <taxon>eudicotyledons</taxon>
        <taxon>Gunneridae</taxon>
        <taxon>Pentapetalae</taxon>
        <taxon>rosids</taxon>
        <taxon>fabids</taxon>
        <taxon>Fabales</taxon>
        <taxon>Fabaceae</taxon>
        <taxon>Papilionoideae</taxon>
        <taxon>50 kb inversion clade</taxon>
        <taxon>NPAAA clade</taxon>
        <taxon>Hologalegina</taxon>
        <taxon>IRL clade</taxon>
        <taxon>Trifolieae</taxon>
        <taxon>Trifolium</taxon>
    </lineage>
</organism>
<reference evidence="2" key="1">
    <citation type="journal article" date="2017" name="Front. Plant Sci.">
        <title>Climate Clever Clovers: New Paradigm to Reduce the Environmental Footprint of Ruminants by Breeding Low Methanogenic Forages Utilizing Haplotype Variation.</title>
        <authorList>
            <person name="Kaur P."/>
            <person name="Appels R."/>
            <person name="Bayer P.E."/>
            <person name="Keeble-Gagnere G."/>
            <person name="Wang J."/>
            <person name="Hirakawa H."/>
            <person name="Shirasawa K."/>
            <person name="Vercoe P."/>
            <person name="Stefanova K."/>
            <person name="Durmic Z."/>
            <person name="Nichols P."/>
            <person name="Revell C."/>
            <person name="Isobe S.N."/>
            <person name="Edwards D."/>
            <person name="Erskine W."/>
        </authorList>
    </citation>
    <scope>NUCLEOTIDE SEQUENCE [LARGE SCALE GENOMIC DNA]</scope>
    <source>
        <strain evidence="2">cv. Daliak</strain>
    </source>
</reference>
<proteinExistence type="predicted"/>
<evidence type="ECO:0000313" key="1">
    <source>
        <dbReference type="EMBL" id="GAU19179.1"/>
    </source>
</evidence>
<name>A0A2Z6LMA0_TRISU</name>